<organism evidence="1 2">
    <name type="scientific">Thalassobellus suaedae</name>
    <dbReference type="NCBI Taxonomy" id="3074124"/>
    <lineage>
        <taxon>Bacteria</taxon>
        <taxon>Pseudomonadati</taxon>
        <taxon>Bacteroidota</taxon>
        <taxon>Flavobacteriia</taxon>
        <taxon>Flavobacteriales</taxon>
        <taxon>Flavobacteriaceae</taxon>
        <taxon>Thalassobellus</taxon>
    </lineage>
</organism>
<reference evidence="1 2" key="1">
    <citation type="submission" date="2023-09" db="EMBL/GenBank/DDBJ databases">
        <title>Thalassobella suaedae gen. nov., sp. nov., a marine bacterium of the family Flavobacteriaceae isolated from a halophyte Suaeda japonica.</title>
        <authorList>
            <person name="Lee S.Y."/>
            <person name="Hwang C.Y."/>
        </authorList>
    </citation>
    <scope>NUCLEOTIDE SEQUENCE [LARGE SCALE GENOMIC DNA]</scope>
    <source>
        <strain evidence="1 2">HL-DH14</strain>
    </source>
</reference>
<sequence length="74" mass="8784">MKKTTLIIILIIPLFLRMINSSEGSLLVEVEGNNYSKKEKDIHWEYVKDKLFEGKINRSNETAKKFSEYHFIYT</sequence>
<dbReference type="Proteomes" id="UP001302806">
    <property type="component" value="Chromosome"/>
</dbReference>
<protein>
    <submittedName>
        <fullName evidence="1">Uncharacterized protein</fullName>
    </submittedName>
</protein>
<evidence type="ECO:0000313" key="2">
    <source>
        <dbReference type="Proteomes" id="UP001302806"/>
    </source>
</evidence>
<evidence type="ECO:0000313" key="1">
    <source>
        <dbReference type="EMBL" id="WNH08702.1"/>
    </source>
</evidence>
<gene>
    <name evidence="1" type="ORF">RHP51_16680</name>
</gene>
<accession>A0ABY9XS20</accession>
<name>A0ABY9XS20_9FLAO</name>
<dbReference type="EMBL" id="CP134537">
    <property type="protein sequence ID" value="WNH08702.1"/>
    <property type="molecule type" value="Genomic_DNA"/>
</dbReference>
<proteinExistence type="predicted"/>
<dbReference type="RefSeq" id="WP_415865327.1">
    <property type="nucleotide sequence ID" value="NZ_CP134537.1"/>
</dbReference>